<keyword evidence="3" id="KW-1185">Reference proteome</keyword>
<protein>
    <submittedName>
        <fullName evidence="2">Uncharacterized protein</fullName>
    </submittedName>
</protein>
<sequence>MGFLSGVAAAAAAAATVGAAAVGACPLGGAPTGGRAAAVPDAAVPAIARALEGSMLPNSRYTRFIRQGNCPTCVAIGAASNVAPGVFNVPHGSVTSDGTACTSASAMTVVTSSSGVVGDLEALLAADDIFDATFEALNAAGASFLVGFENQWRVCGRCGNKGGANKYPRTTLTVQKRRT</sequence>
<accession>A0A1X6P114</accession>
<gene>
    <name evidence="2" type="ORF">BU14_0284s0011</name>
</gene>
<proteinExistence type="predicted"/>
<evidence type="ECO:0000256" key="1">
    <source>
        <dbReference type="SAM" id="SignalP"/>
    </source>
</evidence>
<organism evidence="2 3">
    <name type="scientific">Porphyra umbilicalis</name>
    <name type="common">Purple laver</name>
    <name type="synonym">Red alga</name>
    <dbReference type="NCBI Taxonomy" id="2786"/>
    <lineage>
        <taxon>Eukaryota</taxon>
        <taxon>Rhodophyta</taxon>
        <taxon>Bangiophyceae</taxon>
        <taxon>Bangiales</taxon>
        <taxon>Bangiaceae</taxon>
        <taxon>Porphyra</taxon>
    </lineage>
</organism>
<keyword evidence="1" id="KW-0732">Signal</keyword>
<dbReference type="Proteomes" id="UP000218209">
    <property type="component" value="Unassembled WGS sequence"/>
</dbReference>
<dbReference type="AlphaFoldDB" id="A0A1X6P114"/>
<feature type="signal peptide" evidence="1">
    <location>
        <begin position="1"/>
        <end position="19"/>
    </location>
</feature>
<evidence type="ECO:0000313" key="2">
    <source>
        <dbReference type="EMBL" id="OSX74558.1"/>
    </source>
</evidence>
<reference evidence="2 3" key="1">
    <citation type="submission" date="2017-03" db="EMBL/GenBank/DDBJ databases">
        <title>WGS assembly of Porphyra umbilicalis.</title>
        <authorList>
            <person name="Brawley S.H."/>
            <person name="Blouin N.A."/>
            <person name="Ficko-Blean E."/>
            <person name="Wheeler G.L."/>
            <person name="Lohr M."/>
            <person name="Goodson H.V."/>
            <person name="Jenkins J.W."/>
            <person name="Blaby-Haas C.E."/>
            <person name="Helliwell K.E."/>
            <person name="Chan C."/>
            <person name="Marriage T."/>
            <person name="Bhattacharya D."/>
            <person name="Klein A.S."/>
            <person name="Badis Y."/>
            <person name="Brodie J."/>
            <person name="Cao Y."/>
            <person name="Collen J."/>
            <person name="Dittami S.M."/>
            <person name="Gachon C.M."/>
            <person name="Green B.R."/>
            <person name="Karpowicz S."/>
            <person name="Kim J.W."/>
            <person name="Kudahl U."/>
            <person name="Lin S."/>
            <person name="Michel G."/>
            <person name="Mittag M."/>
            <person name="Olson B.J."/>
            <person name="Pangilinan J."/>
            <person name="Peng Y."/>
            <person name="Qiu H."/>
            <person name="Shu S."/>
            <person name="Singer J.T."/>
            <person name="Smith A.G."/>
            <person name="Sprecher B.N."/>
            <person name="Wagner V."/>
            <person name="Wang W."/>
            <person name="Wang Z.-Y."/>
            <person name="Yan J."/>
            <person name="Yarish C."/>
            <person name="Zoeuner-Riek S."/>
            <person name="Zhuang Y."/>
            <person name="Zou Y."/>
            <person name="Lindquist E.A."/>
            <person name="Grimwood J."/>
            <person name="Barry K."/>
            <person name="Rokhsar D.S."/>
            <person name="Schmutz J."/>
            <person name="Stiller J.W."/>
            <person name="Grossman A.R."/>
            <person name="Prochnik S.E."/>
        </authorList>
    </citation>
    <scope>NUCLEOTIDE SEQUENCE [LARGE SCALE GENOMIC DNA]</scope>
    <source>
        <strain evidence="2">4086291</strain>
    </source>
</reference>
<name>A0A1X6P114_PORUM</name>
<evidence type="ECO:0000313" key="3">
    <source>
        <dbReference type="Proteomes" id="UP000218209"/>
    </source>
</evidence>
<feature type="chain" id="PRO_5012168523" evidence="1">
    <location>
        <begin position="20"/>
        <end position="179"/>
    </location>
</feature>
<dbReference type="EMBL" id="KV918942">
    <property type="protein sequence ID" value="OSX74558.1"/>
    <property type="molecule type" value="Genomic_DNA"/>
</dbReference>